<sequence>MDSYFINDQRRQCVRVLFPSVSLPVGVESGSMRMQELFDVVVEKMETQNLMQIRLTQSNDHSKIYLSTIDTAAYEEIRVQQALHVTFHGFTDHLIQILDSCKKDELHISLVTDSNRCTMQIYEKSSFKNLTHLFLNMKSASTETVLYHLNQTLQKFQAQATGFTSQIHQYQLEMSLKDETTEQLRNEIRSLNSKLANQENLIFSRNTEEITRLQQTLKQLGESRELEEKRLKAIINSMQEKIDQLNKEVADRVEQIIIEKNRNESTREENIKLRSLNAAIREEIERTKKELCVRQDRESKSGNMISEMKRQLQEMQNKAKLLEKQRSELEAELQAEKNICHTKKHALQISTDELANASVVISNLNKEIAVLKSKVDLRTAIAIRQEKIIQDNECQLKELKDTVAAIQQEHLRNRATNEEYAQTVKRIKEASNMIEEKYRKKINDMLVKMSDSQFYAVSMEGN</sequence>
<evidence type="ECO:0000313" key="7">
    <source>
        <dbReference type="EnsemblMetazoa" id="AALB002910-PA"/>
    </source>
</evidence>
<keyword evidence="8" id="KW-1185">Reference proteome</keyword>
<dbReference type="Proteomes" id="UP000069272">
    <property type="component" value="Chromosome 2R"/>
</dbReference>
<comment type="subcellular location">
    <subcellularLocation>
        <location evidence="1">Cytoplasm</location>
        <location evidence="1">Cytoskeleton</location>
        <location evidence="1">Microtubule organizing center</location>
        <location evidence="1">Centrosome</location>
    </subcellularLocation>
</comment>
<dbReference type="Pfam" id="PF16531">
    <property type="entry name" value="SAS-6_N"/>
    <property type="match status" value="1"/>
</dbReference>
<accession>A0A182F8T6</accession>
<protein>
    <submittedName>
        <fullName evidence="7">SAS-6_N domain-containing protein</fullName>
    </submittedName>
</protein>
<dbReference type="EnsemblMetazoa" id="AALB002910-RA">
    <property type="protein sequence ID" value="AALB002910-PA"/>
    <property type="gene ID" value="AALB002910"/>
</dbReference>
<dbReference type="STRING" id="7167.A0A182F8T6"/>
<dbReference type="GO" id="GO:0007099">
    <property type="term" value="P:centriole replication"/>
    <property type="evidence" value="ECO:0007669"/>
    <property type="project" value="TreeGrafter"/>
</dbReference>
<dbReference type="InterPro" id="IPR032396">
    <property type="entry name" value="SAS-6_N"/>
</dbReference>
<keyword evidence="3" id="KW-0175">Coiled coil</keyword>
<dbReference type="InterPro" id="IPR038558">
    <property type="entry name" value="SAS-6_N_sf"/>
</dbReference>
<proteinExistence type="predicted"/>
<evidence type="ECO:0000256" key="2">
    <source>
        <dbReference type="ARBA" id="ARBA00022490"/>
    </source>
</evidence>
<dbReference type="PANTHER" id="PTHR44281">
    <property type="entry name" value="SPINDLE ASSEMBLY ABNORMAL PROTEIN 6 HOMOLOG"/>
    <property type="match status" value="1"/>
</dbReference>
<evidence type="ECO:0000256" key="4">
    <source>
        <dbReference type="ARBA" id="ARBA00023212"/>
    </source>
</evidence>
<keyword evidence="2" id="KW-0963">Cytoplasm</keyword>
<dbReference type="GO" id="GO:0005813">
    <property type="term" value="C:centrosome"/>
    <property type="evidence" value="ECO:0007669"/>
    <property type="project" value="UniProtKB-SubCell"/>
</dbReference>
<evidence type="ECO:0000256" key="3">
    <source>
        <dbReference type="ARBA" id="ARBA00023054"/>
    </source>
</evidence>
<dbReference type="VEuPathDB" id="VectorBase:AALB20_035442"/>
<reference evidence="7" key="2">
    <citation type="submission" date="2022-08" db="UniProtKB">
        <authorList>
            <consortium name="EnsemblMetazoa"/>
        </authorList>
    </citation>
    <scope>IDENTIFICATION</scope>
    <source>
        <strain evidence="7">STECLA/ALBI9_A</strain>
    </source>
</reference>
<dbReference type="VEuPathDB" id="VectorBase:AALB002910"/>
<organism evidence="7 8">
    <name type="scientific">Anopheles albimanus</name>
    <name type="common">New world malaria mosquito</name>
    <dbReference type="NCBI Taxonomy" id="7167"/>
    <lineage>
        <taxon>Eukaryota</taxon>
        <taxon>Metazoa</taxon>
        <taxon>Ecdysozoa</taxon>
        <taxon>Arthropoda</taxon>
        <taxon>Hexapoda</taxon>
        <taxon>Insecta</taxon>
        <taxon>Pterygota</taxon>
        <taxon>Neoptera</taxon>
        <taxon>Endopterygota</taxon>
        <taxon>Diptera</taxon>
        <taxon>Nematocera</taxon>
        <taxon>Culicoidea</taxon>
        <taxon>Culicidae</taxon>
        <taxon>Anophelinae</taxon>
        <taxon>Anopheles</taxon>
    </lineage>
</organism>
<feature type="domain" description="Spindle assembly abnormal protein 6 N-terminal" evidence="6">
    <location>
        <begin position="32"/>
        <end position="137"/>
    </location>
</feature>
<evidence type="ECO:0000256" key="1">
    <source>
        <dbReference type="ARBA" id="ARBA00004300"/>
    </source>
</evidence>
<dbReference type="Gene3D" id="2.170.210.20">
    <property type="entry name" value="Spindle assembly abnormal protein 6, N-terminal domain"/>
    <property type="match status" value="1"/>
</dbReference>
<dbReference type="PANTHER" id="PTHR44281:SF2">
    <property type="entry name" value="SPINDLE ASSEMBLY ABNORMAL PROTEIN 6 HOMOLOG"/>
    <property type="match status" value="1"/>
</dbReference>
<keyword evidence="5" id="KW-0131">Cell cycle</keyword>
<evidence type="ECO:0000256" key="5">
    <source>
        <dbReference type="ARBA" id="ARBA00023306"/>
    </source>
</evidence>
<dbReference type="AlphaFoldDB" id="A0A182F8T6"/>
<evidence type="ECO:0000313" key="8">
    <source>
        <dbReference type="Proteomes" id="UP000069272"/>
    </source>
</evidence>
<evidence type="ECO:0000259" key="6">
    <source>
        <dbReference type="Pfam" id="PF16531"/>
    </source>
</evidence>
<dbReference type="GO" id="GO:0005814">
    <property type="term" value="C:centriole"/>
    <property type="evidence" value="ECO:0007669"/>
    <property type="project" value="TreeGrafter"/>
</dbReference>
<keyword evidence="4" id="KW-0206">Cytoskeleton</keyword>
<name>A0A182F8T6_ANOAL</name>
<reference evidence="7 8" key="1">
    <citation type="journal article" date="2017" name="G3 (Bethesda)">
        <title>The Physical Genome Mapping of Anopheles albimanus Corrected Scaffold Misassemblies and Identified Interarm Rearrangements in Genus Anopheles.</title>
        <authorList>
            <person name="Artemov G.N."/>
            <person name="Peery A.N."/>
            <person name="Jiang X."/>
            <person name="Tu Z."/>
            <person name="Stegniy V.N."/>
            <person name="Sharakhova M.V."/>
            <person name="Sharakhov I.V."/>
        </authorList>
    </citation>
    <scope>NUCLEOTIDE SEQUENCE [LARGE SCALE GENOMIC DNA]</scope>
    <source>
        <strain evidence="7 8">ALBI9_A</strain>
    </source>
</reference>